<dbReference type="InterPro" id="IPR016035">
    <property type="entry name" value="Acyl_Trfase/lysoPLipase"/>
</dbReference>
<accession>A0A8H6LPD3</accession>
<organism evidence="2 3">
    <name type="scientific">Fusarium oxysporum f. sp. conglutinans</name>
    <dbReference type="NCBI Taxonomy" id="100902"/>
    <lineage>
        <taxon>Eukaryota</taxon>
        <taxon>Fungi</taxon>
        <taxon>Dikarya</taxon>
        <taxon>Ascomycota</taxon>
        <taxon>Pezizomycotina</taxon>
        <taxon>Sordariomycetes</taxon>
        <taxon>Hypocreomycetidae</taxon>
        <taxon>Hypocreales</taxon>
        <taxon>Nectriaceae</taxon>
        <taxon>Fusarium</taxon>
        <taxon>Fusarium oxysporum species complex</taxon>
    </lineage>
</organism>
<dbReference type="Proteomes" id="UP000593570">
    <property type="component" value="Unassembled WGS sequence"/>
</dbReference>
<dbReference type="Gene3D" id="3.40.1090.10">
    <property type="entry name" value="Cytosolic phospholipase A2 catalytic domain"/>
    <property type="match status" value="1"/>
</dbReference>
<gene>
    <name evidence="2" type="ORF">HZS61_009035</name>
</gene>
<feature type="chain" id="PRO_5034520185" description="PNPLA domain-containing protein" evidence="1">
    <location>
        <begin position="22"/>
        <end position="134"/>
    </location>
</feature>
<evidence type="ECO:0008006" key="4">
    <source>
        <dbReference type="Google" id="ProtNLM"/>
    </source>
</evidence>
<dbReference type="EMBL" id="JACDXP010000003">
    <property type="protein sequence ID" value="KAF6525991.1"/>
    <property type="molecule type" value="Genomic_DNA"/>
</dbReference>
<evidence type="ECO:0000313" key="2">
    <source>
        <dbReference type="EMBL" id="KAF6525991.1"/>
    </source>
</evidence>
<name>A0A8H6LPD3_FUSOX</name>
<proteinExistence type="predicted"/>
<feature type="signal peptide" evidence="1">
    <location>
        <begin position="1"/>
        <end position="21"/>
    </location>
</feature>
<sequence length="134" mass="14716">MAYGVSAGALIVLAMFANGWSVERCGVEFQKLAKFAFRPPTTAAVPGMNWIRAILSDSLYSETDIEIALKSVFGEKAFTEAAYAQRIGAKIGIPAATIKYPSSLCLFTNYNSSKQETRGYRVMTEAENIKTWEV</sequence>
<comment type="caution">
    <text evidence="2">The sequence shown here is derived from an EMBL/GenBank/DDBJ whole genome shotgun (WGS) entry which is preliminary data.</text>
</comment>
<keyword evidence="1" id="KW-0732">Signal</keyword>
<evidence type="ECO:0000256" key="1">
    <source>
        <dbReference type="SAM" id="SignalP"/>
    </source>
</evidence>
<evidence type="ECO:0000313" key="3">
    <source>
        <dbReference type="Proteomes" id="UP000593570"/>
    </source>
</evidence>
<dbReference type="SUPFAM" id="SSF52151">
    <property type="entry name" value="FabD/lysophospholipase-like"/>
    <property type="match status" value="1"/>
</dbReference>
<reference evidence="2 3" key="1">
    <citation type="journal article" date="2020" name="bioRxiv">
        <title>A chromosome-scale genome assembly for the Fusarium oxysporum strain Fo5176 to establish a model Arabidopsis-fungal pathosystem.</title>
        <authorList>
            <person name="Fokkens L."/>
            <person name="Guo L."/>
            <person name="Dora S."/>
            <person name="Wang B."/>
            <person name="Ye K."/>
            <person name="Sanchez-Rodriguez C."/>
            <person name="Croll D."/>
        </authorList>
    </citation>
    <scope>NUCLEOTIDE SEQUENCE [LARGE SCALE GENOMIC DNA]</scope>
    <source>
        <strain evidence="2 3">Fo5176</strain>
    </source>
</reference>
<dbReference type="AlphaFoldDB" id="A0A8H6LPD3"/>
<protein>
    <recommendedName>
        <fullName evidence="4">PNPLA domain-containing protein</fullName>
    </recommendedName>
</protein>